<comment type="caution">
    <text evidence="3">The sequence shown here is derived from an EMBL/GenBank/DDBJ whole genome shotgun (WGS) entry which is preliminary data.</text>
</comment>
<dbReference type="Proteomes" id="UP000636960">
    <property type="component" value="Unassembled WGS sequence"/>
</dbReference>
<dbReference type="InterPro" id="IPR006015">
    <property type="entry name" value="Universal_stress_UspA"/>
</dbReference>
<accession>A0A919K7Q6</accession>
<dbReference type="EMBL" id="BOMV01000092">
    <property type="protein sequence ID" value="GIF00923.1"/>
    <property type="molecule type" value="Genomic_DNA"/>
</dbReference>
<dbReference type="InterPro" id="IPR014729">
    <property type="entry name" value="Rossmann-like_a/b/a_fold"/>
</dbReference>
<evidence type="ECO:0000313" key="4">
    <source>
        <dbReference type="Proteomes" id="UP000636960"/>
    </source>
</evidence>
<feature type="domain" description="UspA" evidence="2">
    <location>
        <begin position="9"/>
        <end position="147"/>
    </location>
</feature>
<dbReference type="Pfam" id="PF00582">
    <property type="entry name" value="Usp"/>
    <property type="match status" value="2"/>
</dbReference>
<evidence type="ECO:0000259" key="2">
    <source>
        <dbReference type="Pfam" id="PF00582"/>
    </source>
</evidence>
<proteinExistence type="inferred from homology"/>
<evidence type="ECO:0000313" key="3">
    <source>
        <dbReference type="EMBL" id="GIF00923.1"/>
    </source>
</evidence>
<organism evidence="3 4">
    <name type="scientific">Paractinoplanes rishiriensis</name>
    <dbReference type="NCBI Taxonomy" id="1050105"/>
    <lineage>
        <taxon>Bacteria</taxon>
        <taxon>Bacillati</taxon>
        <taxon>Actinomycetota</taxon>
        <taxon>Actinomycetes</taxon>
        <taxon>Micromonosporales</taxon>
        <taxon>Micromonosporaceae</taxon>
        <taxon>Paractinoplanes</taxon>
    </lineage>
</organism>
<reference evidence="3" key="1">
    <citation type="submission" date="2021-01" db="EMBL/GenBank/DDBJ databases">
        <title>Whole genome shotgun sequence of Actinoplanes rishiriensis NBRC 108556.</title>
        <authorList>
            <person name="Komaki H."/>
            <person name="Tamura T."/>
        </authorList>
    </citation>
    <scope>NUCLEOTIDE SEQUENCE</scope>
    <source>
        <strain evidence="3">NBRC 108556</strain>
    </source>
</reference>
<gene>
    <name evidence="3" type="ORF">Ari01nite_83870</name>
</gene>
<protein>
    <submittedName>
        <fullName evidence="3">Universal stress protein</fullName>
    </submittedName>
</protein>
<dbReference type="InterPro" id="IPR006016">
    <property type="entry name" value="UspA"/>
</dbReference>
<name>A0A919K7Q6_9ACTN</name>
<feature type="domain" description="UspA" evidence="2">
    <location>
        <begin position="157"/>
        <end position="295"/>
    </location>
</feature>
<dbReference type="PRINTS" id="PR01438">
    <property type="entry name" value="UNVRSLSTRESS"/>
</dbReference>
<dbReference type="SUPFAM" id="SSF52402">
    <property type="entry name" value="Adenine nucleotide alpha hydrolases-like"/>
    <property type="match status" value="2"/>
</dbReference>
<dbReference type="AlphaFoldDB" id="A0A919K7Q6"/>
<keyword evidence="4" id="KW-1185">Reference proteome</keyword>
<dbReference type="Gene3D" id="3.40.50.620">
    <property type="entry name" value="HUPs"/>
    <property type="match status" value="2"/>
</dbReference>
<dbReference type="PANTHER" id="PTHR46553">
    <property type="entry name" value="ADENINE NUCLEOTIDE ALPHA HYDROLASES-LIKE SUPERFAMILY PROTEIN"/>
    <property type="match status" value="1"/>
</dbReference>
<dbReference type="PANTHER" id="PTHR46553:SF3">
    <property type="entry name" value="ADENINE NUCLEOTIDE ALPHA HYDROLASES-LIKE SUPERFAMILY PROTEIN"/>
    <property type="match status" value="1"/>
</dbReference>
<comment type="similarity">
    <text evidence="1">Belongs to the universal stress protein A family.</text>
</comment>
<sequence>MIHVAVASVVVGVDSSPESDEALTWALEEGRLRNLPVRVVNVWHPTDDPQEIERLMELQSVVQLRAGLVDEVASSVRAVVEQAQATDVAVTSEVLYGHPVRELIRTADTDSLLVVGSRGRGSLTGSILGSVSQGCAQYANGHVVVVRGRRPDPAAGRVLVGVDGSSTSVQALRFADQEARARGAALQVVHAWTLPYLGFAGRSGSLPQDAIDEFAARAGETLRDSMRRGSIDATRPDVEMWLVEGLPNLSLLQAAGNADLLVVGSRGYGGWKGLLMGSVSAQCVTQAPCPVAVVRGGDDNPTNAP</sequence>
<evidence type="ECO:0000256" key="1">
    <source>
        <dbReference type="ARBA" id="ARBA00008791"/>
    </source>
</evidence>